<dbReference type="Proteomes" id="UP001595904">
    <property type="component" value="Unassembled WGS sequence"/>
</dbReference>
<dbReference type="SUPFAM" id="SSF51735">
    <property type="entry name" value="NAD(P)-binding Rossmann-fold domains"/>
    <property type="match status" value="1"/>
</dbReference>
<dbReference type="PANTHER" id="PTHR43818:SF11">
    <property type="entry name" value="BCDNA.GH03377"/>
    <property type="match status" value="1"/>
</dbReference>
<dbReference type="SUPFAM" id="SSF55347">
    <property type="entry name" value="Glyceraldehyde-3-phosphate dehydrogenase-like, C-terminal domain"/>
    <property type="match status" value="1"/>
</dbReference>
<evidence type="ECO:0000256" key="3">
    <source>
        <dbReference type="SAM" id="MobiDB-lite"/>
    </source>
</evidence>
<dbReference type="PROSITE" id="PS51318">
    <property type="entry name" value="TAT"/>
    <property type="match status" value="1"/>
</dbReference>
<keyword evidence="7" id="KW-1185">Reference proteome</keyword>
<organism evidence="6 7">
    <name type="scientific">Steroidobacter flavus</name>
    <dbReference type="NCBI Taxonomy" id="1842136"/>
    <lineage>
        <taxon>Bacteria</taxon>
        <taxon>Pseudomonadati</taxon>
        <taxon>Pseudomonadota</taxon>
        <taxon>Gammaproteobacteria</taxon>
        <taxon>Steroidobacterales</taxon>
        <taxon>Steroidobacteraceae</taxon>
        <taxon>Steroidobacter</taxon>
    </lineage>
</organism>
<gene>
    <name evidence="6" type="ORF">ACFPN2_28060</name>
</gene>
<dbReference type="RefSeq" id="WP_380602890.1">
    <property type="nucleotide sequence ID" value="NZ_JBHSDU010000015.1"/>
</dbReference>
<keyword evidence="2" id="KW-0560">Oxidoreductase</keyword>
<feature type="domain" description="GFO/IDH/MocA-like oxidoreductase" evidence="5">
    <location>
        <begin position="179"/>
        <end position="316"/>
    </location>
</feature>
<proteinExistence type="predicted"/>
<evidence type="ECO:0000259" key="4">
    <source>
        <dbReference type="Pfam" id="PF01408"/>
    </source>
</evidence>
<evidence type="ECO:0000313" key="7">
    <source>
        <dbReference type="Proteomes" id="UP001595904"/>
    </source>
</evidence>
<protein>
    <submittedName>
        <fullName evidence="6">Gfo/Idh/MocA family protein</fullName>
    </submittedName>
</protein>
<dbReference type="InterPro" id="IPR055170">
    <property type="entry name" value="GFO_IDH_MocA-like_dom"/>
</dbReference>
<dbReference type="PANTHER" id="PTHR43818">
    <property type="entry name" value="BCDNA.GH03377"/>
    <property type="match status" value="1"/>
</dbReference>
<accession>A0ABV8SZY1</accession>
<dbReference type="InterPro" id="IPR006311">
    <property type="entry name" value="TAT_signal"/>
</dbReference>
<dbReference type="InterPro" id="IPR000683">
    <property type="entry name" value="Gfo/Idh/MocA-like_OxRdtase_N"/>
</dbReference>
<dbReference type="InterPro" id="IPR036291">
    <property type="entry name" value="NAD(P)-bd_dom_sf"/>
</dbReference>
<dbReference type="InterPro" id="IPR050463">
    <property type="entry name" value="Gfo/Idh/MocA_oxidrdct_glycsds"/>
</dbReference>
<dbReference type="Gene3D" id="3.30.360.10">
    <property type="entry name" value="Dihydrodipicolinate Reductase, domain 2"/>
    <property type="match status" value="1"/>
</dbReference>
<reference evidence="7" key="1">
    <citation type="journal article" date="2019" name="Int. J. Syst. Evol. Microbiol.">
        <title>The Global Catalogue of Microorganisms (GCM) 10K type strain sequencing project: providing services to taxonomists for standard genome sequencing and annotation.</title>
        <authorList>
            <consortium name="The Broad Institute Genomics Platform"/>
            <consortium name="The Broad Institute Genome Sequencing Center for Infectious Disease"/>
            <person name="Wu L."/>
            <person name="Ma J."/>
        </authorList>
    </citation>
    <scope>NUCLEOTIDE SEQUENCE [LARGE SCALE GENOMIC DNA]</scope>
    <source>
        <strain evidence="7">CGMCC 1.10759</strain>
    </source>
</reference>
<feature type="region of interest" description="Disordered" evidence="3">
    <location>
        <begin position="19"/>
        <end position="45"/>
    </location>
</feature>
<evidence type="ECO:0000313" key="6">
    <source>
        <dbReference type="EMBL" id="MFC4312971.1"/>
    </source>
</evidence>
<name>A0ABV8SZY1_9GAMM</name>
<dbReference type="Gene3D" id="3.40.50.720">
    <property type="entry name" value="NAD(P)-binding Rossmann-like Domain"/>
    <property type="match status" value="1"/>
</dbReference>
<dbReference type="Pfam" id="PF22725">
    <property type="entry name" value="GFO_IDH_MocA_C3"/>
    <property type="match status" value="1"/>
</dbReference>
<dbReference type="InterPro" id="IPR019546">
    <property type="entry name" value="TAT_signal_bac_arc"/>
</dbReference>
<feature type="domain" description="Gfo/Idh/MocA-like oxidoreductase N-terminal" evidence="4">
    <location>
        <begin position="50"/>
        <end position="164"/>
    </location>
</feature>
<sequence length="425" mass="46531">MTNRRHFIKQAAAAVAVAGSATSRSEKEGGKSSTAAGPHSETEKAQDAVRLAIVGTGQISHRYLKQASVSSRVRFVATCARTMESAKARAVEYGIDRWFDDYEAMLDQSRPDAVVIATPTALHARQAIAAFERGVHVLCEKPMATTLEECREMVAAAEKSGKIFLNMPFDATPQMTTALAYLNESTIGVFTGAEAQLLLPGVSRDNWYYDRKVAGGGAGLDTLVYPVSRLVTLLGPARRVSGFSNTLIPHRLLGDGKTIDVVPPPRNSERSIESSVDDNATLLIEWSTGQQAIARALWGTSLVRNDTTIYGRHGTLWLSDGDIIIHSPERKISGGTPMTRGAYERCYSIPYKKDQRTEGLLEHFVDCIKGVTQPTCGGQQQLHLHEILFRGYDAARSGQVQTLETTFTPWHSVDPTFHDTRTRPI</sequence>
<evidence type="ECO:0000256" key="1">
    <source>
        <dbReference type="ARBA" id="ARBA00022729"/>
    </source>
</evidence>
<evidence type="ECO:0000259" key="5">
    <source>
        <dbReference type="Pfam" id="PF22725"/>
    </source>
</evidence>
<keyword evidence="1" id="KW-0732">Signal</keyword>
<evidence type="ECO:0000256" key="2">
    <source>
        <dbReference type="ARBA" id="ARBA00023002"/>
    </source>
</evidence>
<dbReference type="EMBL" id="JBHSDU010000015">
    <property type="protein sequence ID" value="MFC4312971.1"/>
    <property type="molecule type" value="Genomic_DNA"/>
</dbReference>
<dbReference type="NCBIfam" id="TIGR01409">
    <property type="entry name" value="TAT_signal_seq"/>
    <property type="match status" value="1"/>
</dbReference>
<comment type="caution">
    <text evidence="6">The sequence shown here is derived from an EMBL/GenBank/DDBJ whole genome shotgun (WGS) entry which is preliminary data.</text>
</comment>
<dbReference type="Pfam" id="PF01408">
    <property type="entry name" value="GFO_IDH_MocA"/>
    <property type="match status" value="1"/>
</dbReference>